<comment type="similarity">
    <text evidence="1">Belongs to the importin alpha family.</text>
</comment>
<dbReference type="InterPro" id="IPR032413">
    <property type="entry name" value="Arm_3"/>
</dbReference>
<dbReference type="GO" id="GO:0015031">
    <property type="term" value="P:protein transport"/>
    <property type="evidence" value="ECO:0007669"/>
    <property type="project" value="UniProtKB-KW"/>
</dbReference>
<dbReference type="SUPFAM" id="SSF48371">
    <property type="entry name" value="ARM repeat"/>
    <property type="match status" value="1"/>
</dbReference>
<dbReference type="PANTHER" id="PTHR23316">
    <property type="entry name" value="IMPORTIN ALPHA"/>
    <property type="match status" value="1"/>
</dbReference>
<dbReference type="InterPro" id="IPR011989">
    <property type="entry name" value="ARM-like"/>
</dbReference>
<keyword evidence="2" id="KW-0813">Transport</keyword>
<sequence>MIVLMNDILEVLKQLLSVKDIQLSCDILRIFYIIASKNEESAQQIINNEIVPTLKAFIRCNNKVAQRRASLVAYNIAIGPPDHIEHLFSHGIVNSIIRQLSDDQFLIRYSDSASRYLDVILAISHRSMAFAKRLMLEEDQLIQIVSISANEIKDWHAKVIALNILKNLLIVGERMFIRRERRRILQHQRGSGDDQTISERDSCVTGAFFNEEVSSLQRWDTSEEGIVGGWEEDEDYFMIGKINNDEQGDSNKVANIMKECCGFDIVTDLLLHENNEVLHVAMFIISRFFDDANGSGESSKDKMQE</sequence>
<dbReference type="EMBL" id="SNRW01002364">
    <property type="protein sequence ID" value="KAA6393016.1"/>
    <property type="molecule type" value="Genomic_DNA"/>
</dbReference>
<evidence type="ECO:0000256" key="2">
    <source>
        <dbReference type="ARBA" id="ARBA00022448"/>
    </source>
</evidence>
<evidence type="ECO:0000256" key="3">
    <source>
        <dbReference type="ARBA" id="ARBA00022927"/>
    </source>
</evidence>
<dbReference type="Pfam" id="PF16186">
    <property type="entry name" value="Arm_3"/>
    <property type="match status" value="1"/>
</dbReference>
<keyword evidence="3" id="KW-0653">Protein transport</keyword>
<name>A0A5J4WE72_9EUKA</name>
<evidence type="ECO:0000256" key="1">
    <source>
        <dbReference type="ARBA" id="ARBA00010394"/>
    </source>
</evidence>
<comment type="caution">
    <text evidence="4">The sequence shown here is derived from an EMBL/GenBank/DDBJ whole genome shotgun (WGS) entry which is preliminary data.</text>
</comment>
<dbReference type="InterPro" id="IPR016024">
    <property type="entry name" value="ARM-type_fold"/>
</dbReference>
<gene>
    <name evidence="4" type="ORF">EZS28_011459</name>
</gene>
<accession>A0A5J4WE72</accession>
<dbReference type="Proteomes" id="UP000324800">
    <property type="component" value="Unassembled WGS sequence"/>
</dbReference>
<reference evidence="4 5" key="1">
    <citation type="submission" date="2019-03" db="EMBL/GenBank/DDBJ databases">
        <title>Single cell metagenomics reveals metabolic interactions within the superorganism composed of flagellate Streblomastix strix and complex community of Bacteroidetes bacteria on its surface.</title>
        <authorList>
            <person name="Treitli S.C."/>
            <person name="Kolisko M."/>
            <person name="Husnik F."/>
            <person name="Keeling P."/>
            <person name="Hampl V."/>
        </authorList>
    </citation>
    <scope>NUCLEOTIDE SEQUENCE [LARGE SCALE GENOMIC DNA]</scope>
    <source>
        <strain evidence="4">ST1C</strain>
    </source>
</reference>
<evidence type="ECO:0000313" key="4">
    <source>
        <dbReference type="EMBL" id="KAA6393016.1"/>
    </source>
</evidence>
<organism evidence="4 5">
    <name type="scientific">Streblomastix strix</name>
    <dbReference type="NCBI Taxonomy" id="222440"/>
    <lineage>
        <taxon>Eukaryota</taxon>
        <taxon>Metamonada</taxon>
        <taxon>Preaxostyla</taxon>
        <taxon>Oxymonadida</taxon>
        <taxon>Streblomastigidae</taxon>
        <taxon>Streblomastix</taxon>
    </lineage>
</organism>
<protein>
    <submittedName>
        <fullName evidence="4">Uncharacterized protein</fullName>
    </submittedName>
</protein>
<dbReference type="Gene3D" id="1.25.10.10">
    <property type="entry name" value="Leucine-rich Repeat Variant"/>
    <property type="match status" value="1"/>
</dbReference>
<dbReference type="AlphaFoldDB" id="A0A5J4WE72"/>
<proteinExistence type="inferred from homology"/>
<evidence type="ECO:0000313" key="5">
    <source>
        <dbReference type="Proteomes" id="UP000324800"/>
    </source>
</evidence>